<reference evidence="1" key="1">
    <citation type="submission" date="2019-09" db="EMBL/GenBank/DDBJ databases">
        <authorList>
            <person name="Hjerde E."/>
        </authorList>
    </citation>
    <scope>NUCLEOTIDE SEQUENCE</scope>
    <source>
        <strain evidence="1">06/09/160</strain>
    </source>
</reference>
<gene>
    <name evidence="1" type="ORF">AW0309160_01347</name>
</gene>
<evidence type="ECO:0008006" key="2">
    <source>
        <dbReference type="Google" id="ProtNLM"/>
    </source>
</evidence>
<organism evidence="1">
    <name type="scientific">Aliivibrio wodanis</name>
    <dbReference type="NCBI Taxonomy" id="80852"/>
    <lineage>
        <taxon>Bacteria</taxon>
        <taxon>Pseudomonadati</taxon>
        <taxon>Pseudomonadota</taxon>
        <taxon>Gammaproteobacteria</taxon>
        <taxon>Vibrionales</taxon>
        <taxon>Vibrionaceae</taxon>
        <taxon>Aliivibrio</taxon>
    </lineage>
</organism>
<protein>
    <recommendedName>
        <fullName evidence="2">RES domain-containing protein</fullName>
    </recommendedName>
</protein>
<accession>A0A5Q4ZNW1</accession>
<name>A0A5Q4ZNW1_9GAMM</name>
<evidence type="ECO:0000313" key="1">
    <source>
        <dbReference type="EMBL" id="VVV03964.1"/>
    </source>
</evidence>
<dbReference type="EMBL" id="LR721750">
    <property type="protein sequence ID" value="VVV03964.1"/>
    <property type="molecule type" value="Genomic_DNA"/>
</dbReference>
<sequence length="304" mass="33985">MSISEIKALIDSKAEDLNEQGDLAGYVASKIDLINSYIDQETELSESQIEDMLSGLVGFFTTSLHIPLDPGLKLLRARAYKTMHLESNVSQLSYIAEEYSDKASIGRLNEQGHPVYYGCIYFSGSGGVNVAFSESNSSVGDTVNVLRSELNDAINVYYIGIYDHVRRQSKPRFMPADMFGFFCEVNQYQEQKYTPSVFLAHTLCDAFLSDILRRKENGNLYKVTSKLLNIFTSDDTIDGIIYTSVKSEGDPVVALKTSTVDGKMVHKSCDCYRIDHDYGYALYNAVHTHTGNIHSDNSVMWTST</sequence>
<proteinExistence type="predicted"/>
<dbReference type="AlphaFoldDB" id="A0A5Q4ZNW1"/>